<comment type="catalytic activity">
    <reaction evidence="6">
        <text>a 6-O-methyl-2'-deoxyguanosine in DNA + L-cysteinyl-[protein] = S-methyl-L-cysteinyl-[protein] + a 2'-deoxyguanosine in DNA</text>
        <dbReference type="Rhea" id="RHEA:24000"/>
        <dbReference type="Rhea" id="RHEA-COMP:10131"/>
        <dbReference type="Rhea" id="RHEA-COMP:10132"/>
        <dbReference type="Rhea" id="RHEA-COMP:11367"/>
        <dbReference type="Rhea" id="RHEA-COMP:11368"/>
        <dbReference type="ChEBI" id="CHEBI:29950"/>
        <dbReference type="ChEBI" id="CHEBI:82612"/>
        <dbReference type="ChEBI" id="CHEBI:85445"/>
        <dbReference type="ChEBI" id="CHEBI:85448"/>
        <dbReference type="EC" id="2.1.1.63"/>
    </reaction>
</comment>
<evidence type="ECO:0000256" key="1">
    <source>
        <dbReference type="ARBA" id="ARBA00001286"/>
    </source>
</evidence>
<dbReference type="Pfam" id="PF01035">
    <property type="entry name" value="DNA_binding_1"/>
    <property type="match status" value="1"/>
</dbReference>
<keyword evidence="9" id="KW-1185">Reference proteome</keyword>
<evidence type="ECO:0000256" key="3">
    <source>
        <dbReference type="ARBA" id="ARBA00022679"/>
    </source>
</evidence>
<dbReference type="InterPro" id="IPR014048">
    <property type="entry name" value="MethylDNA_cys_MeTrfase_DNA-bd"/>
</dbReference>
<dbReference type="GO" id="GO:0032259">
    <property type="term" value="P:methylation"/>
    <property type="evidence" value="ECO:0007669"/>
    <property type="project" value="UniProtKB-KW"/>
</dbReference>
<evidence type="ECO:0000256" key="5">
    <source>
        <dbReference type="ARBA" id="ARBA00023204"/>
    </source>
</evidence>
<dbReference type="InterPro" id="IPR036217">
    <property type="entry name" value="MethylDNA_cys_MeTrfase_DNAb"/>
</dbReference>
<dbReference type="EMBL" id="JAUSUL010000001">
    <property type="protein sequence ID" value="MDQ0315079.1"/>
    <property type="molecule type" value="Genomic_DNA"/>
</dbReference>
<evidence type="ECO:0000256" key="6">
    <source>
        <dbReference type="ARBA" id="ARBA00049348"/>
    </source>
</evidence>
<dbReference type="GO" id="GO:0006281">
    <property type="term" value="P:DNA repair"/>
    <property type="evidence" value="ECO:0007669"/>
    <property type="project" value="UniProtKB-KW"/>
</dbReference>
<dbReference type="InterPro" id="IPR036388">
    <property type="entry name" value="WH-like_DNA-bd_sf"/>
</dbReference>
<protein>
    <submittedName>
        <fullName evidence="8">Methylated-DNA-[protein]-cysteine S-methyltransferase</fullName>
        <ecNumber evidence="8">2.1.1.63</ecNumber>
    </submittedName>
</protein>
<comment type="caution">
    <text evidence="8">The sequence shown here is derived from an EMBL/GenBank/DDBJ whole genome shotgun (WGS) entry which is preliminary data.</text>
</comment>
<proteinExistence type="predicted"/>
<evidence type="ECO:0000256" key="4">
    <source>
        <dbReference type="ARBA" id="ARBA00022763"/>
    </source>
</evidence>
<sequence>MTSDILNANVFRTALGWCGLGWTDRGVARASLPEATAEAAFSRLTHGCAHILTVDLPDELAAIADGIRALMAGEDASFDGAKLDMSAQNSFERRVYAACRAIPRGQACTYGDIAYKLGDRSLARSVGVALGRNPVPPIVPCHRVLGADGRMVGFSATGGVQLKRRLLTLEGAIPEQQEMFG</sequence>
<dbReference type="NCBIfam" id="TIGR00589">
    <property type="entry name" value="ogt"/>
    <property type="match status" value="1"/>
</dbReference>
<keyword evidence="3 8" id="KW-0808">Transferase</keyword>
<dbReference type="InterPro" id="IPR036631">
    <property type="entry name" value="MGMT_N_sf"/>
</dbReference>
<dbReference type="InterPro" id="IPR001497">
    <property type="entry name" value="MethylDNA_cys_MeTrfase_AS"/>
</dbReference>
<dbReference type="AlphaFoldDB" id="A0AAE3VMY5"/>
<keyword evidence="4" id="KW-0227">DNA damage</keyword>
<reference evidence="8" key="1">
    <citation type="submission" date="2023-07" db="EMBL/GenBank/DDBJ databases">
        <title>Genomic Encyclopedia of Type Strains, Phase IV (KMG-IV): sequencing the most valuable type-strain genomes for metagenomic binning, comparative biology and taxonomic classification.</title>
        <authorList>
            <person name="Goeker M."/>
        </authorList>
    </citation>
    <scope>NUCLEOTIDE SEQUENCE</scope>
    <source>
        <strain evidence="8">DSM 21202</strain>
    </source>
</reference>
<gene>
    <name evidence="8" type="ORF">J2S73_001516</name>
</gene>
<dbReference type="PROSITE" id="PS00374">
    <property type="entry name" value="MGMT"/>
    <property type="match status" value="1"/>
</dbReference>
<keyword evidence="5" id="KW-0234">DNA repair</keyword>
<dbReference type="SUPFAM" id="SSF53155">
    <property type="entry name" value="Methylated DNA-protein cysteine methyltransferase domain"/>
    <property type="match status" value="1"/>
</dbReference>
<name>A0AAE3VMY5_9HYPH</name>
<evidence type="ECO:0000259" key="7">
    <source>
        <dbReference type="Pfam" id="PF01035"/>
    </source>
</evidence>
<keyword evidence="2 8" id="KW-0489">Methyltransferase</keyword>
<comment type="catalytic activity">
    <reaction evidence="1">
        <text>a 4-O-methyl-thymidine in DNA + L-cysteinyl-[protein] = a thymidine in DNA + S-methyl-L-cysteinyl-[protein]</text>
        <dbReference type="Rhea" id="RHEA:53428"/>
        <dbReference type="Rhea" id="RHEA-COMP:10131"/>
        <dbReference type="Rhea" id="RHEA-COMP:10132"/>
        <dbReference type="Rhea" id="RHEA-COMP:13555"/>
        <dbReference type="Rhea" id="RHEA-COMP:13556"/>
        <dbReference type="ChEBI" id="CHEBI:29950"/>
        <dbReference type="ChEBI" id="CHEBI:82612"/>
        <dbReference type="ChEBI" id="CHEBI:137386"/>
        <dbReference type="ChEBI" id="CHEBI:137387"/>
        <dbReference type="EC" id="2.1.1.63"/>
    </reaction>
</comment>
<dbReference type="Proteomes" id="UP001229244">
    <property type="component" value="Unassembled WGS sequence"/>
</dbReference>
<evidence type="ECO:0000313" key="9">
    <source>
        <dbReference type="Proteomes" id="UP001229244"/>
    </source>
</evidence>
<dbReference type="SUPFAM" id="SSF46767">
    <property type="entry name" value="Methylated DNA-protein cysteine methyltransferase, C-terminal domain"/>
    <property type="match status" value="1"/>
</dbReference>
<dbReference type="Gene3D" id="1.10.10.10">
    <property type="entry name" value="Winged helix-like DNA-binding domain superfamily/Winged helix DNA-binding domain"/>
    <property type="match status" value="1"/>
</dbReference>
<dbReference type="PANTHER" id="PTHR10815">
    <property type="entry name" value="METHYLATED-DNA--PROTEIN-CYSTEINE METHYLTRANSFERASE"/>
    <property type="match status" value="1"/>
</dbReference>
<evidence type="ECO:0000256" key="2">
    <source>
        <dbReference type="ARBA" id="ARBA00022603"/>
    </source>
</evidence>
<dbReference type="EC" id="2.1.1.63" evidence="8"/>
<dbReference type="PANTHER" id="PTHR10815:SF5">
    <property type="entry name" value="METHYLATED-DNA--PROTEIN-CYSTEINE METHYLTRANSFERASE"/>
    <property type="match status" value="1"/>
</dbReference>
<accession>A0AAE3VMY5</accession>
<organism evidence="8 9">
    <name type="scientific">Amorphus orientalis</name>
    <dbReference type="NCBI Taxonomy" id="649198"/>
    <lineage>
        <taxon>Bacteria</taxon>
        <taxon>Pseudomonadati</taxon>
        <taxon>Pseudomonadota</taxon>
        <taxon>Alphaproteobacteria</taxon>
        <taxon>Hyphomicrobiales</taxon>
        <taxon>Amorphaceae</taxon>
        <taxon>Amorphus</taxon>
    </lineage>
</organism>
<evidence type="ECO:0000313" key="8">
    <source>
        <dbReference type="EMBL" id="MDQ0315079.1"/>
    </source>
</evidence>
<feature type="domain" description="Methylated-DNA-[protein]-cysteine S-methyltransferase DNA binding" evidence="7">
    <location>
        <begin position="91"/>
        <end position="172"/>
    </location>
</feature>
<dbReference type="RefSeq" id="WP_306884872.1">
    <property type="nucleotide sequence ID" value="NZ_JAUSUL010000001.1"/>
</dbReference>
<dbReference type="GO" id="GO:0003908">
    <property type="term" value="F:methylated-DNA-[protein]-cysteine S-methyltransferase activity"/>
    <property type="evidence" value="ECO:0007669"/>
    <property type="project" value="UniProtKB-EC"/>
</dbReference>
<dbReference type="CDD" id="cd06445">
    <property type="entry name" value="ATase"/>
    <property type="match status" value="1"/>
</dbReference>